<protein>
    <submittedName>
        <fullName evidence="1">Uncharacterized protein</fullName>
    </submittedName>
</protein>
<evidence type="ECO:0000313" key="1">
    <source>
        <dbReference type="EMBL" id="KAF5810396.1"/>
    </source>
</evidence>
<keyword evidence="2" id="KW-1185">Reference proteome</keyword>
<gene>
    <name evidence="1" type="ORF">HanXRQr2_Chr04g0168881</name>
</gene>
<dbReference type="Proteomes" id="UP000215914">
    <property type="component" value="Unassembled WGS sequence"/>
</dbReference>
<name>A0A9K3NS15_HELAN</name>
<reference evidence="1" key="1">
    <citation type="journal article" date="2017" name="Nature">
        <title>The sunflower genome provides insights into oil metabolism, flowering and Asterid evolution.</title>
        <authorList>
            <person name="Badouin H."/>
            <person name="Gouzy J."/>
            <person name="Grassa C.J."/>
            <person name="Murat F."/>
            <person name="Staton S.E."/>
            <person name="Cottret L."/>
            <person name="Lelandais-Briere C."/>
            <person name="Owens G.L."/>
            <person name="Carrere S."/>
            <person name="Mayjonade B."/>
            <person name="Legrand L."/>
            <person name="Gill N."/>
            <person name="Kane N.C."/>
            <person name="Bowers J.E."/>
            <person name="Hubner S."/>
            <person name="Bellec A."/>
            <person name="Berard A."/>
            <person name="Berges H."/>
            <person name="Blanchet N."/>
            <person name="Boniface M.C."/>
            <person name="Brunel D."/>
            <person name="Catrice O."/>
            <person name="Chaidir N."/>
            <person name="Claudel C."/>
            <person name="Donnadieu C."/>
            <person name="Faraut T."/>
            <person name="Fievet G."/>
            <person name="Helmstetter N."/>
            <person name="King M."/>
            <person name="Knapp S.J."/>
            <person name="Lai Z."/>
            <person name="Le Paslier M.C."/>
            <person name="Lippi Y."/>
            <person name="Lorenzon L."/>
            <person name="Mandel J.R."/>
            <person name="Marage G."/>
            <person name="Marchand G."/>
            <person name="Marquand E."/>
            <person name="Bret-Mestries E."/>
            <person name="Morien E."/>
            <person name="Nambeesan S."/>
            <person name="Nguyen T."/>
            <person name="Pegot-Espagnet P."/>
            <person name="Pouilly N."/>
            <person name="Raftis F."/>
            <person name="Sallet E."/>
            <person name="Schiex T."/>
            <person name="Thomas J."/>
            <person name="Vandecasteele C."/>
            <person name="Vares D."/>
            <person name="Vear F."/>
            <person name="Vautrin S."/>
            <person name="Crespi M."/>
            <person name="Mangin B."/>
            <person name="Burke J.M."/>
            <person name="Salse J."/>
            <person name="Munos S."/>
            <person name="Vincourt P."/>
            <person name="Rieseberg L.H."/>
            <person name="Langlade N.B."/>
        </authorList>
    </citation>
    <scope>NUCLEOTIDE SEQUENCE</scope>
    <source>
        <tissue evidence="1">Leaves</tissue>
    </source>
</reference>
<proteinExistence type="predicted"/>
<reference evidence="1" key="2">
    <citation type="submission" date="2020-06" db="EMBL/GenBank/DDBJ databases">
        <title>Helianthus annuus Genome sequencing and assembly Release 2.</title>
        <authorList>
            <person name="Gouzy J."/>
            <person name="Langlade N."/>
            <person name="Munos S."/>
        </authorList>
    </citation>
    <scope>NUCLEOTIDE SEQUENCE</scope>
    <source>
        <tissue evidence="1">Leaves</tissue>
    </source>
</reference>
<dbReference type="Gramene" id="mRNA:HanXRQr2_Chr04g0168881">
    <property type="protein sequence ID" value="CDS:HanXRQr2_Chr04g0168881.1"/>
    <property type="gene ID" value="HanXRQr2_Chr04g0168881"/>
</dbReference>
<evidence type="ECO:0000313" key="2">
    <source>
        <dbReference type="Proteomes" id="UP000215914"/>
    </source>
</evidence>
<comment type="caution">
    <text evidence="1">The sequence shown here is derived from an EMBL/GenBank/DDBJ whole genome shotgun (WGS) entry which is preliminary data.</text>
</comment>
<accession>A0A9K3NS15</accession>
<sequence>MRKAQICLGMEVILTTESDSRCRQPLEVMNRIVNFLKVSESSNQEQNRRWKILES</sequence>
<dbReference type="EMBL" id="MNCJ02000319">
    <property type="protein sequence ID" value="KAF5810396.1"/>
    <property type="molecule type" value="Genomic_DNA"/>
</dbReference>
<dbReference type="AlphaFoldDB" id="A0A9K3NS15"/>
<organism evidence="1 2">
    <name type="scientific">Helianthus annuus</name>
    <name type="common">Common sunflower</name>
    <dbReference type="NCBI Taxonomy" id="4232"/>
    <lineage>
        <taxon>Eukaryota</taxon>
        <taxon>Viridiplantae</taxon>
        <taxon>Streptophyta</taxon>
        <taxon>Embryophyta</taxon>
        <taxon>Tracheophyta</taxon>
        <taxon>Spermatophyta</taxon>
        <taxon>Magnoliopsida</taxon>
        <taxon>eudicotyledons</taxon>
        <taxon>Gunneridae</taxon>
        <taxon>Pentapetalae</taxon>
        <taxon>asterids</taxon>
        <taxon>campanulids</taxon>
        <taxon>Asterales</taxon>
        <taxon>Asteraceae</taxon>
        <taxon>Asteroideae</taxon>
        <taxon>Heliantheae alliance</taxon>
        <taxon>Heliantheae</taxon>
        <taxon>Helianthus</taxon>
    </lineage>
</organism>